<dbReference type="InterPro" id="IPR050624">
    <property type="entry name" value="HTH-type_Tx_Regulator"/>
</dbReference>
<evidence type="ECO:0000256" key="3">
    <source>
        <dbReference type="PROSITE-ProRule" id="PRU00335"/>
    </source>
</evidence>
<gene>
    <name evidence="5" type="ORF">NDM98_19745</name>
</gene>
<dbReference type="InterPro" id="IPR009057">
    <property type="entry name" value="Homeodomain-like_sf"/>
</dbReference>
<dbReference type="Gene3D" id="1.10.357.10">
    <property type="entry name" value="Tetracycline Repressor, domain 2"/>
    <property type="match status" value="1"/>
</dbReference>
<proteinExistence type="predicted"/>
<dbReference type="PANTHER" id="PTHR43479">
    <property type="entry name" value="ACREF/ENVCD OPERON REPRESSOR-RELATED"/>
    <property type="match status" value="1"/>
</dbReference>
<evidence type="ECO:0000259" key="4">
    <source>
        <dbReference type="PROSITE" id="PS50977"/>
    </source>
</evidence>
<name>A0ABT0XNH0_9BACI</name>
<evidence type="ECO:0000313" key="5">
    <source>
        <dbReference type="EMBL" id="MCM2677454.1"/>
    </source>
</evidence>
<sequence>MNESYGIHNLSLREFKKRKAQNDIETAALRLFLEKGYENTSIKDITDEVMMSSRTFFRYFASKEEILTGSPITTKDERLQLIQSSSDSLDQALQTIFSVLSEKYEQNKENLMIRYHISKQAESISSLFLYKLLEPEIVICDDLCISFKDTDKDHIRFQVAIHMAAFRVSVEMWLENNEREESLKTLLFYHVNQFK</sequence>
<protein>
    <submittedName>
        <fullName evidence="5">TetR family transcriptional regulator</fullName>
    </submittedName>
</protein>
<dbReference type="Proteomes" id="UP001203665">
    <property type="component" value="Unassembled WGS sequence"/>
</dbReference>
<evidence type="ECO:0000313" key="6">
    <source>
        <dbReference type="Proteomes" id="UP001203665"/>
    </source>
</evidence>
<dbReference type="PANTHER" id="PTHR43479:SF11">
    <property type="entry name" value="ACREF_ENVCD OPERON REPRESSOR-RELATED"/>
    <property type="match status" value="1"/>
</dbReference>
<dbReference type="EMBL" id="JAMQJY010000004">
    <property type="protein sequence ID" value="MCM2677454.1"/>
    <property type="molecule type" value="Genomic_DNA"/>
</dbReference>
<dbReference type="RefSeq" id="WP_251611253.1">
    <property type="nucleotide sequence ID" value="NZ_JAMQJY010000004.1"/>
</dbReference>
<keyword evidence="2 3" id="KW-0238">DNA-binding</keyword>
<keyword evidence="6" id="KW-1185">Reference proteome</keyword>
<accession>A0ABT0XNH0</accession>
<dbReference type="PROSITE" id="PS50977">
    <property type="entry name" value="HTH_TETR_2"/>
    <property type="match status" value="1"/>
</dbReference>
<reference evidence="5" key="1">
    <citation type="submission" date="2022-06" db="EMBL/GenBank/DDBJ databases">
        <title>Alkalicoccobacillus porphyridii sp. nov., isolated from a marine red alga, Porphyridium purpureum and reclassification of Shouchella plakortidis and Shouchella gibsonii as Alkalicoccobacillus plakortidis comb. nov. and Alkalicoccobacillus gibsonii comb. nov.</title>
        <authorList>
            <person name="Kim K.H."/>
            <person name="Lee J.K."/>
            <person name="Han D.M."/>
            <person name="Baek J.H."/>
            <person name="Jeon C.O."/>
        </authorList>
    </citation>
    <scope>NUCLEOTIDE SEQUENCE</scope>
    <source>
        <strain evidence="5">DSM 19153</strain>
    </source>
</reference>
<evidence type="ECO:0000256" key="2">
    <source>
        <dbReference type="ARBA" id="ARBA00023125"/>
    </source>
</evidence>
<organism evidence="5 6">
    <name type="scientific">Alkalicoccobacillus plakortidis</name>
    <dbReference type="NCBI Taxonomy" id="444060"/>
    <lineage>
        <taxon>Bacteria</taxon>
        <taxon>Bacillati</taxon>
        <taxon>Bacillota</taxon>
        <taxon>Bacilli</taxon>
        <taxon>Bacillales</taxon>
        <taxon>Bacillaceae</taxon>
        <taxon>Alkalicoccobacillus</taxon>
    </lineage>
</organism>
<feature type="DNA-binding region" description="H-T-H motif" evidence="3">
    <location>
        <begin position="41"/>
        <end position="60"/>
    </location>
</feature>
<dbReference type="PRINTS" id="PR00455">
    <property type="entry name" value="HTHTETR"/>
</dbReference>
<dbReference type="InterPro" id="IPR001647">
    <property type="entry name" value="HTH_TetR"/>
</dbReference>
<comment type="caution">
    <text evidence="5">The sequence shown here is derived from an EMBL/GenBank/DDBJ whole genome shotgun (WGS) entry which is preliminary data.</text>
</comment>
<feature type="domain" description="HTH tetR-type" evidence="4">
    <location>
        <begin position="18"/>
        <end position="78"/>
    </location>
</feature>
<dbReference type="SUPFAM" id="SSF46689">
    <property type="entry name" value="Homeodomain-like"/>
    <property type="match status" value="1"/>
</dbReference>
<keyword evidence="1" id="KW-0678">Repressor</keyword>
<dbReference type="Pfam" id="PF00440">
    <property type="entry name" value="TetR_N"/>
    <property type="match status" value="1"/>
</dbReference>
<evidence type="ECO:0000256" key="1">
    <source>
        <dbReference type="ARBA" id="ARBA00022491"/>
    </source>
</evidence>